<dbReference type="GO" id="GO:0007267">
    <property type="term" value="P:cell-cell signaling"/>
    <property type="evidence" value="ECO:0007669"/>
    <property type="project" value="TreeGrafter"/>
</dbReference>
<reference evidence="3" key="1">
    <citation type="submission" date="2025-08" db="UniProtKB">
        <authorList>
            <consortium name="RefSeq"/>
        </authorList>
    </citation>
    <scope>IDENTIFICATION</scope>
    <source>
        <tissue evidence="3">Blood</tissue>
    </source>
</reference>
<organism evidence="2 3">
    <name type="scientific">Bison bison bison</name>
    <name type="common">North American plains bison</name>
    <dbReference type="NCBI Taxonomy" id="43346"/>
    <lineage>
        <taxon>Eukaryota</taxon>
        <taxon>Metazoa</taxon>
        <taxon>Chordata</taxon>
        <taxon>Craniata</taxon>
        <taxon>Vertebrata</taxon>
        <taxon>Euteleostomi</taxon>
        <taxon>Mammalia</taxon>
        <taxon>Eutheria</taxon>
        <taxon>Laurasiatheria</taxon>
        <taxon>Artiodactyla</taxon>
        <taxon>Ruminantia</taxon>
        <taxon>Pecora</taxon>
        <taxon>Bovidae</taxon>
        <taxon>Bovinae</taxon>
        <taxon>Bison</taxon>
    </lineage>
</organism>
<dbReference type="AlphaFoldDB" id="A0A6P3GU52"/>
<dbReference type="PRINTS" id="PR02072">
    <property type="entry name" value="4JOINTEDBOX1"/>
</dbReference>
<keyword evidence="2" id="KW-1185">Reference proteome</keyword>
<dbReference type="OrthoDB" id="10055077at2759"/>
<gene>
    <name evidence="3" type="primary">FJX1</name>
</gene>
<sequence>LAAGADGPPGQPPGERRRHVPTGRPGPEERAAVHGGVFWSRGLEEQVPRGFSEAQAAAWLEAARRARVVALERGGCGRSSNRLARFADGTRACVRYGINPEQIQGEALSYYLARLLGLQRHVPPLALARVEARGAQWAQVREELPGQRPAGDPSAKATKNFRFTHLPFSRSPKQFPFKVLGG</sequence>
<dbReference type="CTD" id="24147"/>
<dbReference type="PANTHER" id="PTHR13147">
    <property type="entry name" value="FOUR-JOINTED BOX PROTEIN 1"/>
    <property type="match status" value="1"/>
</dbReference>
<dbReference type="GO" id="GO:0005615">
    <property type="term" value="C:extracellular space"/>
    <property type="evidence" value="ECO:0007669"/>
    <property type="project" value="TreeGrafter"/>
</dbReference>
<name>A0A6P3GU52_BISBB</name>
<dbReference type="InterPro" id="IPR024868">
    <property type="entry name" value="FJX1/FJ"/>
</dbReference>
<dbReference type="RefSeq" id="XP_010830187.1">
    <property type="nucleotide sequence ID" value="XM_010831885.1"/>
</dbReference>
<dbReference type="Proteomes" id="UP000515208">
    <property type="component" value="Unplaced"/>
</dbReference>
<evidence type="ECO:0000313" key="2">
    <source>
        <dbReference type="Proteomes" id="UP000515208"/>
    </source>
</evidence>
<accession>A0A6P3GU52</accession>
<feature type="non-terminal residue" evidence="3">
    <location>
        <position position="1"/>
    </location>
</feature>
<dbReference type="GeneID" id="104982493"/>
<evidence type="ECO:0000313" key="3">
    <source>
        <dbReference type="RefSeq" id="XP_010830187.1"/>
    </source>
</evidence>
<evidence type="ECO:0000256" key="1">
    <source>
        <dbReference type="SAM" id="MobiDB-lite"/>
    </source>
</evidence>
<proteinExistence type="predicted"/>
<dbReference type="PANTHER" id="PTHR13147:SF5">
    <property type="entry name" value="FOUR-JOINTED BOX PROTEIN 1"/>
    <property type="match status" value="1"/>
</dbReference>
<protein>
    <submittedName>
        <fullName evidence="3">Four-jointed box protein 1</fullName>
    </submittedName>
</protein>
<feature type="region of interest" description="Disordered" evidence="1">
    <location>
        <begin position="1"/>
        <end position="31"/>
    </location>
</feature>
<dbReference type="KEGG" id="bbis:104982493"/>